<dbReference type="EMBL" id="JAVEPI010000003">
    <property type="protein sequence ID" value="KAK1443114.1"/>
    <property type="molecule type" value="Genomic_DNA"/>
</dbReference>
<keyword evidence="2" id="KW-1185">Reference proteome</keyword>
<proteinExistence type="predicted"/>
<accession>A0AAD8LJ07</accession>
<evidence type="ECO:0000313" key="1">
    <source>
        <dbReference type="EMBL" id="KAK1443114.1"/>
    </source>
</evidence>
<dbReference type="AlphaFoldDB" id="A0AAD8LJ07"/>
<protein>
    <submittedName>
        <fullName evidence="1">Uncharacterized protein</fullName>
    </submittedName>
</protein>
<name>A0AAD8LJ07_BABGI</name>
<reference evidence="1" key="1">
    <citation type="submission" date="2023-08" db="EMBL/GenBank/DDBJ databases">
        <title>Draft sequence of the Babesia gibsoni genome.</title>
        <authorList>
            <person name="Yamagishi J.Y."/>
            <person name="Xuan X.X."/>
        </authorList>
    </citation>
    <scope>NUCLEOTIDE SEQUENCE</scope>
    <source>
        <strain evidence="1">Azabu</strain>
    </source>
</reference>
<sequence>MADNLQALSFIARLGLGNLKDEVLVESVKASLQGMGAQIMETMVTHRDCQIQTDTATVSGSKSNNYVDRGALDKNIARREAVTATELEILNHLMELDADEDQETRAPPSVNMQIRTIELSLALRDLIIKARDQTEWCSTLNSGQQEEGWSMEWDGMNRLIALVVIAMALEKRASKKNLFVVPALVNHLKRSFRYTFQSSESDLCVAEYPEWALNHMKDVLQVYSAVFRRIKRDVTTGVDELFAELVANDRTIGTDENRPRIKAYFEKLCLQFLHGDFFYSWTSSLVKEARWFVYSRLPLLVYDYRNAASDVKLSVNEIANIADAEDPVTKITVTQSFYEDEYQVNLVYNLIRSMTELAATIKAIDHAAAFELFSDFDKNNPVPYVMVTLEKDSLRPRLELGYDYNIVYGALDALISLEATSSKKVLKQLIMEDKLLDNIRCDSAMQNHWYLQDASYITQPLNTIIALLKMFDERCKCLESCKAKSDFTVKVIVPIINSYLEYIKTTWNAEDDIFSSCSLTAFLIESTTTMHDFLVKYPYSVYMPQILASIEKVMHKMILIVGDYVIDIIAEPFSTIHEKRLDVVTFLKEKILQIAVLCNLKSYRQIIKQLVETVEKLLVGILIPQKASHIVLTKPDHVDMALYNCNLVYYEMKELTDSTYCPESTNIIEDIKTLLDTNSEELINTVETMKSSLTIQSIFNDDHASHGGCDSERTVERITQLTKRISIHCDNADEDAEQAEMENILTMSDSDSEDSLMDNAEDESVPITQTVGEQLIIDRLKQRLKVQKLTAQQIYTLSLHILNATLSPWQIQDLTS</sequence>
<dbReference type="Proteomes" id="UP001230268">
    <property type="component" value="Unassembled WGS sequence"/>
</dbReference>
<organism evidence="1 2">
    <name type="scientific">Babesia gibsoni</name>
    <dbReference type="NCBI Taxonomy" id="33632"/>
    <lineage>
        <taxon>Eukaryota</taxon>
        <taxon>Sar</taxon>
        <taxon>Alveolata</taxon>
        <taxon>Apicomplexa</taxon>
        <taxon>Aconoidasida</taxon>
        <taxon>Piroplasmida</taxon>
        <taxon>Babesiidae</taxon>
        <taxon>Babesia</taxon>
    </lineage>
</organism>
<comment type="caution">
    <text evidence="1">The sequence shown here is derived from an EMBL/GenBank/DDBJ whole genome shotgun (WGS) entry which is preliminary data.</text>
</comment>
<evidence type="ECO:0000313" key="2">
    <source>
        <dbReference type="Proteomes" id="UP001230268"/>
    </source>
</evidence>
<gene>
    <name evidence="1" type="ORF">BgAZ_306320</name>
</gene>